<feature type="transmembrane region" description="Helical" evidence="7">
    <location>
        <begin position="74"/>
        <end position="93"/>
    </location>
</feature>
<reference evidence="8" key="1">
    <citation type="submission" date="2021-01" db="EMBL/GenBank/DDBJ databases">
        <title>Active Sulfur Cycling in an Early Earth Analoge.</title>
        <authorList>
            <person name="Hahn C.R."/>
            <person name="Youssef N.H."/>
            <person name="Elshahed M."/>
        </authorList>
    </citation>
    <scope>NUCLEOTIDE SEQUENCE</scope>
    <source>
        <strain evidence="8">Zod_Metabat.1151</strain>
    </source>
</reference>
<dbReference type="InterPro" id="IPR002781">
    <property type="entry name" value="TM_pro_TauE-like"/>
</dbReference>
<name>A0A938YNM1_9ARCH</name>
<feature type="transmembrane region" description="Helical" evidence="7">
    <location>
        <begin position="99"/>
        <end position="117"/>
    </location>
</feature>
<dbReference type="InterPro" id="IPR052017">
    <property type="entry name" value="TSUP"/>
</dbReference>
<organism evidence="8 9">
    <name type="scientific">Candidatus Iainarchaeum sp</name>
    <dbReference type="NCBI Taxonomy" id="3101447"/>
    <lineage>
        <taxon>Archaea</taxon>
        <taxon>Candidatus Iainarchaeota</taxon>
        <taxon>Candidatus Iainarchaeia</taxon>
        <taxon>Candidatus Iainarchaeales</taxon>
        <taxon>Candidatus Iainarchaeaceae</taxon>
        <taxon>Candidatus Iainarchaeum</taxon>
    </lineage>
</organism>
<keyword evidence="4 7" id="KW-0812">Transmembrane</keyword>
<dbReference type="Proteomes" id="UP000809243">
    <property type="component" value="Unassembled WGS sequence"/>
</dbReference>
<proteinExistence type="inferred from homology"/>
<protein>
    <recommendedName>
        <fullName evidence="7">Probable membrane transporter protein</fullName>
    </recommendedName>
</protein>
<sequence>MDPLLLGALLATVFFANIYASSVGGASLLILPMMFLAGIPANIAVGTNRLHRVFATGTGAAKYLKNVKIDFRHLWFYAISTAIGAVVGAFIVVSIDKTALELIISIFLLALAVFFLVKKDFGMKEKKEKPVKKSLAFTGIAMFAISVYRSIFGSAAGTFLRVYLVVKDGLSFLQASAYASLIANIGNIFAVIIFGWAGIIDYWIALYMIIVGSAGSYIGAHLAIKKGNEFVRKIFLLLAIITSLRLIAGIAFGI</sequence>
<dbReference type="PRINTS" id="PR00173">
    <property type="entry name" value="EDTRNSPORT"/>
</dbReference>
<dbReference type="PANTHER" id="PTHR30269:SF0">
    <property type="entry name" value="MEMBRANE TRANSPORTER PROTEIN YFCA-RELATED"/>
    <property type="match status" value="1"/>
</dbReference>
<evidence type="ECO:0000313" key="8">
    <source>
        <dbReference type="EMBL" id="MBN2067479.1"/>
    </source>
</evidence>
<comment type="subcellular location">
    <subcellularLocation>
        <location evidence="1 7">Cell membrane</location>
        <topology evidence="1 7">Multi-pass membrane protein</topology>
    </subcellularLocation>
</comment>
<accession>A0A938YNM1</accession>
<dbReference type="PANTHER" id="PTHR30269">
    <property type="entry name" value="TRANSMEMBRANE PROTEIN YFCA"/>
    <property type="match status" value="1"/>
</dbReference>
<keyword evidence="6 7" id="KW-0472">Membrane</keyword>
<dbReference type="EMBL" id="JAFGDB010000054">
    <property type="protein sequence ID" value="MBN2067479.1"/>
    <property type="molecule type" value="Genomic_DNA"/>
</dbReference>
<evidence type="ECO:0000256" key="4">
    <source>
        <dbReference type="ARBA" id="ARBA00022692"/>
    </source>
</evidence>
<evidence type="ECO:0000256" key="3">
    <source>
        <dbReference type="ARBA" id="ARBA00022475"/>
    </source>
</evidence>
<evidence type="ECO:0000256" key="6">
    <source>
        <dbReference type="ARBA" id="ARBA00023136"/>
    </source>
</evidence>
<keyword evidence="3 7" id="KW-1003">Cell membrane</keyword>
<feature type="transmembrane region" description="Helical" evidence="7">
    <location>
        <begin position="175"/>
        <end position="197"/>
    </location>
</feature>
<feature type="transmembrane region" description="Helical" evidence="7">
    <location>
        <begin position="137"/>
        <end position="163"/>
    </location>
</feature>
<feature type="transmembrane region" description="Helical" evidence="7">
    <location>
        <begin position="230"/>
        <end position="252"/>
    </location>
</feature>
<evidence type="ECO:0000256" key="5">
    <source>
        <dbReference type="ARBA" id="ARBA00022989"/>
    </source>
</evidence>
<comment type="caution">
    <text evidence="8">The sequence shown here is derived from an EMBL/GenBank/DDBJ whole genome shotgun (WGS) entry which is preliminary data.</text>
</comment>
<keyword evidence="2" id="KW-0813">Transport</keyword>
<evidence type="ECO:0000256" key="7">
    <source>
        <dbReference type="RuleBase" id="RU363041"/>
    </source>
</evidence>
<evidence type="ECO:0000256" key="2">
    <source>
        <dbReference type="ARBA" id="ARBA00022448"/>
    </source>
</evidence>
<dbReference type="Pfam" id="PF01925">
    <property type="entry name" value="TauE"/>
    <property type="match status" value="1"/>
</dbReference>
<gene>
    <name evidence="8" type="ORF">JW744_03355</name>
</gene>
<feature type="transmembrane region" description="Helical" evidence="7">
    <location>
        <begin position="30"/>
        <end position="47"/>
    </location>
</feature>
<comment type="similarity">
    <text evidence="7">Belongs to the 4-toluene sulfonate uptake permease (TSUP) (TC 2.A.102) family.</text>
</comment>
<dbReference type="GO" id="GO:0005886">
    <property type="term" value="C:plasma membrane"/>
    <property type="evidence" value="ECO:0007669"/>
    <property type="project" value="UniProtKB-SubCell"/>
</dbReference>
<keyword evidence="5 7" id="KW-1133">Transmembrane helix</keyword>
<feature type="transmembrane region" description="Helical" evidence="7">
    <location>
        <begin position="204"/>
        <end position="224"/>
    </location>
</feature>
<evidence type="ECO:0000256" key="1">
    <source>
        <dbReference type="ARBA" id="ARBA00004651"/>
    </source>
</evidence>
<dbReference type="AlphaFoldDB" id="A0A938YNM1"/>
<evidence type="ECO:0000313" key="9">
    <source>
        <dbReference type="Proteomes" id="UP000809243"/>
    </source>
</evidence>